<dbReference type="AlphaFoldDB" id="A0A498IKP5"/>
<comment type="caution">
    <text evidence="2">The sequence shown here is derived from an EMBL/GenBank/DDBJ whole genome shotgun (WGS) entry which is preliminary data.</text>
</comment>
<dbReference type="EMBL" id="RDQH01000337">
    <property type="protein sequence ID" value="RXH82627.1"/>
    <property type="molecule type" value="Genomic_DNA"/>
</dbReference>
<proteinExistence type="predicted"/>
<name>A0A498IKP5_MALDO</name>
<dbReference type="Pfam" id="PF00485">
    <property type="entry name" value="PRK"/>
    <property type="match status" value="1"/>
</dbReference>
<evidence type="ECO:0000259" key="1">
    <source>
        <dbReference type="Pfam" id="PF00485"/>
    </source>
</evidence>
<keyword evidence="3" id="KW-1185">Reference proteome</keyword>
<dbReference type="Proteomes" id="UP000290289">
    <property type="component" value="Chromosome 11"/>
</dbReference>
<dbReference type="InterPro" id="IPR006083">
    <property type="entry name" value="PRK/URK"/>
</dbReference>
<gene>
    <name evidence="2" type="ORF">DVH24_002399</name>
</gene>
<protein>
    <recommendedName>
        <fullName evidence="1">Phosphoribulokinase/uridine kinase domain-containing protein</fullName>
    </recommendedName>
</protein>
<reference evidence="2 3" key="1">
    <citation type="submission" date="2018-10" db="EMBL/GenBank/DDBJ databases">
        <title>A high-quality apple genome assembly.</title>
        <authorList>
            <person name="Hu J."/>
        </authorList>
    </citation>
    <scope>NUCLEOTIDE SEQUENCE [LARGE SCALE GENOMIC DNA]</scope>
    <source>
        <strain evidence="3">cv. HFTH1</strain>
        <tissue evidence="2">Young leaf</tissue>
    </source>
</reference>
<dbReference type="GO" id="GO:0016301">
    <property type="term" value="F:kinase activity"/>
    <property type="evidence" value="ECO:0007669"/>
    <property type="project" value="InterPro"/>
</dbReference>
<accession>A0A498IKP5</accession>
<dbReference type="GO" id="GO:0005524">
    <property type="term" value="F:ATP binding"/>
    <property type="evidence" value="ECO:0007669"/>
    <property type="project" value="InterPro"/>
</dbReference>
<evidence type="ECO:0000313" key="2">
    <source>
        <dbReference type="EMBL" id="RXH82627.1"/>
    </source>
</evidence>
<feature type="domain" description="Phosphoribulokinase/uridine kinase" evidence="1">
    <location>
        <begin position="37"/>
        <end position="78"/>
    </location>
</feature>
<sequence>MASDWMNKQTTVISSPLKLKLIAKLSNAYFRPFDSNMLINNITTVICLDDYHSLDRAGRKKKGVTMSDPRANDFDLTLDPIAYLVSYLDLV</sequence>
<dbReference type="STRING" id="3750.A0A498IKP5"/>
<evidence type="ECO:0000313" key="3">
    <source>
        <dbReference type="Proteomes" id="UP000290289"/>
    </source>
</evidence>
<organism evidence="2 3">
    <name type="scientific">Malus domestica</name>
    <name type="common">Apple</name>
    <name type="synonym">Pyrus malus</name>
    <dbReference type="NCBI Taxonomy" id="3750"/>
    <lineage>
        <taxon>Eukaryota</taxon>
        <taxon>Viridiplantae</taxon>
        <taxon>Streptophyta</taxon>
        <taxon>Embryophyta</taxon>
        <taxon>Tracheophyta</taxon>
        <taxon>Spermatophyta</taxon>
        <taxon>Magnoliopsida</taxon>
        <taxon>eudicotyledons</taxon>
        <taxon>Gunneridae</taxon>
        <taxon>Pentapetalae</taxon>
        <taxon>rosids</taxon>
        <taxon>fabids</taxon>
        <taxon>Rosales</taxon>
        <taxon>Rosaceae</taxon>
        <taxon>Amygdaloideae</taxon>
        <taxon>Maleae</taxon>
        <taxon>Malus</taxon>
    </lineage>
</organism>